<dbReference type="InterPro" id="IPR036365">
    <property type="entry name" value="PGBD-like_sf"/>
</dbReference>
<dbReference type="Gene3D" id="2.40.440.10">
    <property type="entry name" value="L,D-transpeptidase catalytic domain-like"/>
    <property type="match status" value="1"/>
</dbReference>
<protein>
    <submittedName>
        <fullName evidence="10">Peptidoglycan-binding protein</fullName>
    </submittedName>
</protein>
<dbReference type="EMBL" id="JBHUGD010000003">
    <property type="protein sequence ID" value="MFD1947564.1"/>
    <property type="molecule type" value="Genomic_DNA"/>
</dbReference>
<evidence type="ECO:0000256" key="1">
    <source>
        <dbReference type="ARBA" id="ARBA00004752"/>
    </source>
</evidence>
<dbReference type="Pfam" id="PF03734">
    <property type="entry name" value="YkuD"/>
    <property type="match status" value="1"/>
</dbReference>
<feature type="active site" description="Proton donor/acceptor" evidence="6">
    <location>
        <position position="315"/>
    </location>
</feature>
<dbReference type="SUPFAM" id="SSF141523">
    <property type="entry name" value="L,D-transpeptidase catalytic domain-like"/>
    <property type="match status" value="1"/>
</dbReference>
<dbReference type="PANTHER" id="PTHR30582:SF33">
    <property type="entry name" value="EXPORTED PROTEIN"/>
    <property type="match status" value="1"/>
</dbReference>
<feature type="signal peptide" evidence="8">
    <location>
        <begin position="1"/>
        <end position="23"/>
    </location>
</feature>
<keyword evidence="5 6" id="KW-0961">Cell wall biogenesis/degradation</keyword>
<dbReference type="Proteomes" id="UP001597351">
    <property type="component" value="Unassembled WGS sequence"/>
</dbReference>
<evidence type="ECO:0000256" key="3">
    <source>
        <dbReference type="ARBA" id="ARBA00022960"/>
    </source>
</evidence>
<evidence type="ECO:0000313" key="11">
    <source>
        <dbReference type="Proteomes" id="UP001597351"/>
    </source>
</evidence>
<feature type="region of interest" description="Disordered" evidence="7">
    <location>
        <begin position="34"/>
        <end position="59"/>
    </location>
</feature>
<dbReference type="InterPro" id="IPR038063">
    <property type="entry name" value="Transpep_catalytic_dom"/>
</dbReference>
<keyword evidence="4 6" id="KW-0573">Peptidoglycan synthesis</keyword>
<organism evidence="10 11">
    <name type="scientific">Nocardioides aestuarii</name>
    <dbReference type="NCBI Taxonomy" id="252231"/>
    <lineage>
        <taxon>Bacteria</taxon>
        <taxon>Bacillati</taxon>
        <taxon>Actinomycetota</taxon>
        <taxon>Actinomycetes</taxon>
        <taxon>Propionibacteriales</taxon>
        <taxon>Nocardioidaceae</taxon>
        <taxon>Nocardioides</taxon>
    </lineage>
</organism>
<keyword evidence="8" id="KW-0732">Signal</keyword>
<feature type="compositionally biased region" description="Pro residues" evidence="7">
    <location>
        <begin position="42"/>
        <end position="53"/>
    </location>
</feature>
<evidence type="ECO:0000259" key="9">
    <source>
        <dbReference type="PROSITE" id="PS52029"/>
    </source>
</evidence>
<gene>
    <name evidence="10" type="ORF">ACFSDE_12240</name>
</gene>
<evidence type="ECO:0000256" key="5">
    <source>
        <dbReference type="ARBA" id="ARBA00023316"/>
    </source>
</evidence>
<dbReference type="InterPro" id="IPR002477">
    <property type="entry name" value="Peptidoglycan-bd-like"/>
</dbReference>
<evidence type="ECO:0000256" key="6">
    <source>
        <dbReference type="PROSITE-ProRule" id="PRU01373"/>
    </source>
</evidence>
<feature type="chain" id="PRO_5045811890" evidence="8">
    <location>
        <begin position="24"/>
        <end position="359"/>
    </location>
</feature>
<accession>A0ABW4TLP4</accession>
<evidence type="ECO:0000313" key="10">
    <source>
        <dbReference type="EMBL" id="MFD1947564.1"/>
    </source>
</evidence>
<dbReference type="InterPro" id="IPR005490">
    <property type="entry name" value="LD_TPept_cat_dom"/>
</dbReference>
<dbReference type="RefSeq" id="WP_343918770.1">
    <property type="nucleotide sequence ID" value="NZ_BAAAJT010000002.1"/>
</dbReference>
<name>A0ABW4TLP4_9ACTN</name>
<dbReference type="CDD" id="cd16913">
    <property type="entry name" value="YkuD_like"/>
    <property type="match status" value="1"/>
</dbReference>
<keyword evidence="3 6" id="KW-0133">Cell shape</keyword>
<evidence type="ECO:0000256" key="7">
    <source>
        <dbReference type="SAM" id="MobiDB-lite"/>
    </source>
</evidence>
<sequence length="359" mass="39408">MKLVRALLVTLVALALAAGTAYGAGWAVRDDPTRAGTDPVAAPAPAPRAPAPGQPVVDRPVVKPGPVLEPGDRGVQVRELQSRLFQLDWFPELTTGSYDDDTEGAVRGFQEKRGFRATGRVDLRTWERLVAMTEEPTQDQLHNVLHAGPALLASGDSGGRVRDLQARLKQIAWLFGDVSGSYDAETVEAVRGFQEKREIPVTGEVDQRTMDRLLDMTREPTHEELHNVAPEPGALDPRCTTGRALCVDKTTSTLRWVVDGKVKLTMDARFGSVVNDTPTREGLFHVYWKDEDHVSNEFGSAMPFSMFFDGGQAVHYSSDFAARGYAGASHGCVNIRDYDGLDWLFDQVVVGDKVVVYWS</sequence>
<evidence type="ECO:0000256" key="8">
    <source>
        <dbReference type="SAM" id="SignalP"/>
    </source>
</evidence>
<evidence type="ECO:0000256" key="2">
    <source>
        <dbReference type="ARBA" id="ARBA00022679"/>
    </source>
</evidence>
<dbReference type="SUPFAM" id="SSF47090">
    <property type="entry name" value="PGBD-like"/>
    <property type="match status" value="2"/>
</dbReference>
<comment type="pathway">
    <text evidence="1 6">Cell wall biogenesis; peptidoglycan biosynthesis.</text>
</comment>
<dbReference type="PROSITE" id="PS52029">
    <property type="entry name" value="LD_TPASE"/>
    <property type="match status" value="1"/>
</dbReference>
<feature type="domain" description="L,D-TPase catalytic" evidence="9">
    <location>
        <begin position="243"/>
        <end position="357"/>
    </location>
</feature>
<dbReference type="PANTHER" id="PTHR30582">
    <property type="entry name" value="L,D-TRANSPEPTIDASE"/>
    <property type="match status" value="1"/>
</dbReference>
<dbReference type="InterPro" id="IPR036366">
    <property type="entry name" value="PGBDSf"/>
</dbReference>
<reference evidence="11" key="1">
    <citation type="journal article" date="2019" name="Int. J. Syst. Evol. Microbiol.">
        <title>The Global Catalogue of Microorganisms (GCM) 10K type strain sequencing project: providing services to taxonomists for standard genome sequencing and annotation.</title>
        <authorList>
            <consortium name="The Broad Institute Genomics Platform"/>
            <consortium name="The Broad Institute Genome Sequencing Center for Infectious Disease"/>
            <person name="Wu L."/>
            <person name="Ma J."/>
        </authorList>
    </citation>
    <scope>NUCLEOTIDE SEQUENCE [LARGE SCALE GENOMIC DNA]</scope>
    <source>
        <strain evidence="11">CGMCC 1.12477</strain>
    </source>
</reference>
<evidence type="ECO:0000256" key="4">
    <source>
        <dbReference type="ARBA" id="ARBA00022984"/>
    </source>
</evidence>
<dbReference type="Gene3D" id="1.10.101.10">
    <property type="entry name" value="PGBD-like superfamily/PGBD"/>
    <property type="match status" value="2"/>
</dbReference>
<proteinExistence type="predicted"/>
<dbReference type="InterPro" id="IPR050979">
    <property type="entry name" value="LD-transpeptidase"/>
</dbReference>
<keyword evidence="2" id="KW-0808">Transferase</keyword>
<feature type="active site" description="Nucleophile" evidence="6">
    <location>
        <position position="332"/>
    </location>
</feature>
<dbReference type="Pfam" id="PF01471">
    <property type="entry name" value="PG_binding_1"/>
    <property type="match status" value="2"/>
</dbReference>
<comment type="caution">
    <text evidence="10">The sequence shown here is derived from an EMBL/GenBank/DDBJ whole genome shotgun (WGS) entry which is preliminary data.</text>
</comment>
<keyword evidence="11" id="KW-1185">Reference proteome</keyword>